<feature type="transmembrane region" description="Helical" evidence="7">
    <location>
        <begin position="155"/>
        <end position="174"/>
    </location>
</feature>
<feature type="transmembrane region" description="Helical" evidence="7">
    <location>
        <begin position="233"/>
        <end position="251"/>
    </location>
</feature>
<comment type="subcellular location">
    <subcellularLocation>
        <location evidence="1">Membrane</location>
        <topology evidence="1">Multi-pass membrane protein</topology>
    </subcellularLocation>
</comment>
<evidence type="ECO:0000256" key="4">
    <source>
        <dbReference type="ARBA" id="ARBA00022801"/>
    </source>
</evidence>
<gene>
    <name evidence="10" type="ORF">CK501_10900</name>
</gene>
<evidence type="ECO:0000256" key="6">
    <source>
        <dbReference type="ARBA" id="ARBA00023136"/>
    </source>
</evidence>
<keyword evidence="3 7" id="KW-0812">Transmembrane</keyword>
<dbReference type="InterPro" id="IPR031976">
    <property type="entry name" value="NRho"/>
</dbReference>
<keyword evidence="10" id="KW-0645">Protease</keyword>
<feature type="domain" description="Rhomboid protease N-terminal" evidence="9">
    <location>
        <begin position="2"/>
        <end position="58"/>
    </location>
</feature>
<dbReference type="Gene3D" id="1.20.1540.10">
    <property type="entry name" value="Rhomboid-like"/>
    <property type="match status" value="1"/>
</dbReference>
<dbReference type="GO" id="GO:0016020">
    <property type="term" value="C:membrane"/>
    <property type="evidence" value="ECO:0007669"/>
    <property type="project" value="UniProtKB-SubCell"/>
</dbReference>
<dbReference type="AlphaFoldDB" id="A0A2A2F3Y7"/>
<dbReference type="EMBL" id="NSKD01000004">
    <property type="protein sequence ID" value="PAU80146.1"/>
    <property type="molecule type" value="Genomic_DNA"/>
</dbReference>
<evidence type="ECO:0000256" key="2">
    <source>
        <dbReference type="ARBA" id="ARBA00009045"/>
    </source>
</evidence>
<feature type="transmembrane region" description="Helical" evidence="7">
    <location>
        <begin position="186"/>
        <end position="203"/>
    </location>
</feature>
<comment type="caution">
    <text evidence="10">The sequence shown here is derived from an EMBL/GenBank/DDBJ whole genome shotgun (WGS) entry which is preliminary data.</text>
</comment>
<proteinExistence type="inferred from homology"/>
<dbReference type="SUPFAM" id="SSF144091">
    <property type="entry name" value="Rhomboid-like"/>
    <property type="match status" value="1"/>
</dbReference>
<dbReference type="OrthoDB" id="9778341at2"/>
<feature type="domain" description="Peptidase S54 rhomboid" evidence="8">
    <location>
        <begin position="146"/>
        <end position="283"/>
    </location>
</feature>
<feature type="transmembrane region" description="Helical" evidence="7">
    <location>
        <begin position="91"/>
        <end position="110"/>
    </location>
</feature>
<sequence>MIRIAAIPERVDLAPFSRWLDSQGVTHVIEHDEGHQVLFIEGEQLRQPVTEALTRYLDDPRHSGAPEGFTRPRTRRVVAGHWQAGPKDAPFTFALIVAAALIAWMTAFGAREQLMVLLTIVNPYEWPVSSFEYRLEALTQTVASLQLWRLVTPDLLHFSLMHLIFNGVMLWFLGSQIEAIDGRGHMVALVLVTSLGGNIPQFLFSGPLFGGLSGVVYGVLGYVWLCNQGRPRFQFPPALMTVAVVWLLIGFTPLTEALLGASMANAAHLGGLLSGLAYAMVRSANDMRRGQ</sequence>
<dbReference type="PANTHER" id="PTHR43731:SF14">
    <property type="entry name" value="PRESENILIN-ASSOCIATED RHOMBOID-LIKE PROTEIN, MITOCHONDRIAL"/>
    <property type="match status" value="1"/>
</dbReference>
<evidence type="ECO:0000256" key="7">
    <source>
        <dbReference type="SAM" id="Phobius"/>
    </source>
</evidence>
<dbReference type="GO" id="GO:0006508">
    <property type="term" value="P:proteolysis"/>
    <property type="evidence" value="ECO:0007669"/>
    <property type="project" value="UniProtKB-KW"/>
</dbReference>
<evidence type="ECO:0000256" key="3">
    <source>
        <dbReference type="ARBA" id="ARBA00022692"/>
    </source>
</evidence>
<keyword evidence="11" id="KW-1185">Reference proteome</keyword>
<dbReference type="InterPro" id="IPR035952">
    <property type="entry name" value="Rhomboid-like_sf"/>
</dbReference>
<dbReference type="Proteomes" id="UP000218896">
    <property type="component" value="Unassembled WGS sequence"/>
</dbReference>
<dbReference type="InterPro" id="IPR022764">
    <property type="entry name" value="Peptidase_S54_rhomboid_dom"/>
</dbReference>
<dbReference type="PANTHER" id="PTHR43731">
    <property type="entry name" value="RHOMBOID PROTEASE"/>
    <property type="match status" value="1"/>
</dbReference>
<evidence type="ECO:0000313" key="11">
    <source>
        <dbReference type="Proteomes" id="UP000218896"/>
    </source>
</evidence>
<dbReference type="Gene3D" id="3.30.70.2080">
    <property type="match status" value="1"/>
</dbReference>
<evidence type="ECO:0000313" key="10">
    <source>
        <dbReference type="EMBL" id="PAU80146.1"/>
    </source>
</evidence>
<evidence type="ECO:0000256" key="1">
    <source>
        <dbReference type="ARBA" id="ARBA00004141"/>
    </source>
</evidence>
<keyword evidence="6 7" id="KW-0472">Membrane</keyword>
<dbReference type="Pfam" id="PF01694">
    <property type="entry name" value="Rhomboid"/>
    <property type="match status" value="1"/>
</dbReference>
<name>A0A2A2F3Y7_9GAMM</name>
<evidence type="ECO:0000259" key="9">
    <source>
        <dbReference type="Pfam" id="PF16733"/>
    </source>
</evidence>
<evidence type="ECO:0000256" key="5">
    <source>
        <dbReference type="ARBA" id="ARBA00022989"/>
    </source>
</evidence>
<feature type="transmembrane region" description="Helical" evidence="7">
    <location>
        <begin position="209"/>
        <end position="226"/>
    </location>
</feature>
<protein>
    <submittedName>
        <fullName evidence="10">Rhomboid family intramembrane serine protease</fullName>
    </submittedName>
</protein>
<dbReference type="InterPro" id="IPR038244">
    <property type="entry name" value="NRho_sf"/>
</dbReference>
<dbReference type="InterPro" id="IPR050925">
    <property type="entry name" value="Rhomboid_protease_S54"/>
</dbReference>
<keyword evidence="5 7" id="KW-1133">Transmembrane helix</keyword>
<feature type="transmembrane region" description="Helical" evidence="7">
    <location>
        <begin position="257"/>
        <end position="281"/>
    </location>
</feature>
<keyword evidence="4" id="KW-0378">Hydrolase</keyword>
<reference evidence="10 11" key="1">
    <citation type="submission" date="2017-08" db="EMBL/GenBank/DDBJ databases">
        <title>Halovibrio sewagensis sp. nov., isolated from wastewater of high salinity.</title>
        <authorList>
            <person name="Dong X."/>
            <person name="Zhang G."/>
        </authorList>
    </citation>
    <scope>NUCLEOTIDE SEQUENCE [LARGE SCALE GENOMIC DNA]</scope>
    <source>
        <strain evidence="10 11">YL5-2</strain>
    </source>
</reference>
<comment type="similarity">
    <text evidence="2">Belongs to the peptidase S54 family.</text>
</comment>
<accession>A0A2A2F3Y7</accession>
<dbReference type="RefSeq" id="WP_095617766.1">
    <property type="nucleotide sequence ID" value="NZ_NSKD01000004.1"/>
</dbReference>
<dbReference type="Pfam" id="PF16733">
    <property type="entry name" value="NRho"/>
    <property type="match status" value="1"/>
</dbReference>
<organism evidence="10 11">
    <name type="scientific">Halovibrio salipaludis</name>
    <dbReference type="NCBI Taxonomy" id="2032626"/>
    <lineage>
        <taxon>Bacteria</taxon>
        <taxon>Pseudomonadati</taxon>
        <taxon>Pseudomonadota</taxon>
        <taxon>Gammaproteobacteria</taxon>
        <taxon>Oceanospirillales</taxon>
        <taxon>Halomonadaceae</taxon>
        <taxon>Halovibrio</taxon>
    </lineage>
</organism>
<evidence type="ECO:0000259" key="8">
    <source>
        <dbReference type="Pfam" id="PF01694"/>
    </source>
</evidence>
<dbReference type="GO" id="GO:0004252">
    <property type="term" value="F:serine-type endopeptidase activity"/>
    <property type="evidence" value="ECO:0007669"/>
    <property type="project" value="InterPro"/>
</dbReference>